<gene>
    <name evidence="2" type="ORF">SE17_01735</name>
</gene>
<dbReference type="EMBL" id="LJCR01000017">
    <property type="protein sequence ID" value="KPV54765.1"/>
    <property type="molecule type" value="Genomic_DNA"/>
</dbReference>
<feature type="compositionally biased region" description="Polar residues" evidence="1">
    <location>
        <begin position="1"/>
        <end position="12"/>
    </location>
</feature>
<feature type="region of interest" description="Disordered" evidence="1">
    <location>
        <begin position="1"/>
        <end position="21"/>
    </location>
</feature>
<protein>
    <submittedName>
        <fullName evidence="2">Uncharacterized protein</fullName>
    </submittedName>
</protein>
<evidence type="ECO:0000313" key="2">
    <source>
        <dbReference type="EMBL" id="KPV54765.1"/>
    </source>
</evidence>
<comment type="caution">
    <text evidence="2">The sequence shown here is derived from an EMBL/GenBank/DDBJ whole genome shotgun (WGS) entry which is preliminary data.</text>
</comment>
<keyword evidence="3" id="KW-1185">Reference proteome</keyword>
<organism evidence="2 3">
    <name type="scientific">Kouleothrix aurantiaca</name>
    <dbReference type="NCBI Taxonomy" id="186479"/>
    <lineage>
        <taxon>Bacteria</taxon>
        <taxon>Bacillati</taxon>
        <taxon>Chloroflexota</taxon>
        <taxon>Chloroflexia</taxon>
        <taxon>Chloroflexales</taxon>
        <taxon>Roseiflexineae</taxon>
        <taxon>Roseiflexaceae</taxon>
        <taxon>Kouleothrix</taxon>
    </lineage>
</organism>
<sequence length="278" mass="29489">MAERSQFWSTNGVGDGPSGGHPQQHWLEMFRDIFTSDRFASEGVIGGMSSQLACSGVSGASPSITVAAGGAFVYGYYYQNTSNLSLALTKPRVGTTGGRIVLRADWTLQTVRAIARQSADGTSTPPSLNQTAGSQYEIPLCTYTITTGGTITITDVRDYCHPTALMFRRLGGDAINWNVSGTTVYRPGGMMFVCGSTPVPFSSSADSALTPASFGVTFGGNPLVLPATYNGGSSTNRRCLFTIESVSPTQCQIRGRDTNNSSHSNTIDCWWLAMGPEA</sequence>
<dbReference type="Proteomes" id="UP000050509">
    <property type="component" value="Unassembled WGS sequence"/>
</dbReference>
<dbReference type="AlphaFoldDB" id="A0A0N8PT78"/>
<accession>A0A0N8PT78</accession>
<name>A0A0N8PT78_9CHLR</name>
<evidence type="ECO:0000256" key="1">
    <source>
        <dbReference type="SAM" id="MobiDB-lite"/>
    </source>
</evidence>
<proteinExistence type="predicted"/>
<reference evidence="2 3" key="1">
    <citation type="submission" date="2015-09" db="EMBL/GenBank/DDBJ databases">
        <title>Draft genome sequence of Kouleothrix aurantiaca JCM 19913.</title>
        <authorList>
            <person name="Hemp J."/>
        </authorList>
    </citation>
    <scope>NUCLEOTIDE SEQUENCE [LARGE SCALE GENOMIC DNA]</scope>
    <source>
        <strain evidence="2 3">COM-B</strain>
    </source>
</reference>
<evidence type="ECO:0000313" key="3">
    <source>
        <dbReference type="Proteomes" id="UP000050509"/>
    </source>
</evidence>